<evidence type="ECO:0000256" key="3">
    <source>
        <dbReference type="ARBA" id="ARBA00022729"/>
    </source>
</evidence>
<dbReference type="GO" id="GO:0015833">
    <property type="term" value="P:peptide transport"/>
    <property type="evidence" value="ECO:0007669"/>
    <property type="project" value="TreeGrafter"/>
</dbReference>
<evidence type="ECO:0000256" key="4">
    <source>
        <dbReference type="SAM" id="SignalP"/>
    </source>
</evidence>
<dbReference type="PROSITE" id="PS51257">
    <property type="entry name" value="PROKAR_LIPOPROTEIN"/>
    <property type="match status" value="1"/>
</dbReference>
<organism evidence="6 7">
    <name type="scientific">Streptomyces indicus</name>
    <dbReference type="NCBI Taxonomy" id="417292"/>
    <lineage>
        <taxon>Bacteria</taxon>
        <taxon>Bacillati</taxon>
        <taxon>Actinomycetota</taxon>
        <taxon>Actinomycetes</taxon>
        <taxon>Kitasatosporales</taxon>
        <taxon>Streptomycetaceae</taxon>
        <taxon>Streptomyces</taxon>
    </lineage>
</organism>
<dbReference type="InterPro" id="IPR030678">
    <property type="entry name" value="Peptide/Ni-bd"/>
</dbReference>
<name>A0A1G8UYD8_9ACTN</name>
<sequence length="556" mass="60590">MPTRRDFLVRATAAALAVPLGASACTAGTGAGAAGTGGGKAVDTLVFGKTDAGTTFVRNYNMFTPATQKTPHGELIYESLLRVDYSDGAKVKPWLAESAEFDEAGTTLTVQLRDDVTFSDGKPLTADDVVFSLGVPLKDPSFNTGGITYEKVEKQDERTVTVRWPRPAFSESSQLASIQVPIVPKHIWEGKDLKSWTNPDPVGTGPFTLERFAAQQLTLKAREDYWGGAFELKTLKIVPTSPDTVKAQLLRGEVDWTLQAWNGAEKEYVAKDPKHHLYEKYATGGAYSLFFNTARAPFDDVHVRRALALTIPRKDIVTTLQRPGTEAGPTGLVDEIFADVILPEYRGKVQQVDVAAALRELEQSGYEIKGGKLVKDGKSYTPKISFNQDFGWDAYANLMIRSWQKHLGLTVKSTGAPGANLFEQQQTGDFDLTISTTGGAGVAGLYSALSSRAYRPLGEKAATNFGRWKDGRTEAAIARMQGTNDPAVIESAAHELQRIVAEQVPFSPIYNSYWFVAVNAKRWTGWPTPENFTAVPMLGLGPDATRTLQSLKRAAK</sequence>
<evidence type="ECO:0000313" key="7">
    <source>
        <dbReference type="Proteomes" id="UP000199155"/>
    </source>
</evidence>
<comment type="similarity">
    <text evidence="1">Belongs to the bacterial solute-binding protein 5 family.</text>
</comment>
<dbReference type="GO" id="GO:1904680">
    <property type="term" value="F:peptide transmembrane transporter activity"/>
    <property type="evidence" value="ECO:0007669"/>
    <property type="project" value="TreeGrafter"/>
</dbReference>
<evidence type="ECO:0000313" key="6">
    <source>
        <dbReference type="EMBL" id="SDJ58125.1"/>
    </source>
</evidence>
<feature type="signal peptide" evidence="4">
    <location>
        <begin position="1"/>
        <end position="24"/>
    </location>
</feature>
<dbReference type="SUPFAM" id="SSF53850">
    <property type="entry name" value="Periplasmic binding protein-like II"/>
    <property type="match status" value="1"/>
</dbReference>
<feature type="domain" description="Solute-binding protein family 5" evidence="5">
    <location>
        <begin position="90"/>
        <end position="440"/>
    </location>
</feature>
<keyword evidence="3 4" id="KW-0732">Signal</keyword>
<keyword evidence="7" id="KW-1185">Reference proteome</keyword>
<evidence type="ECO:0000256" key="1">
    <source>
        <dbReference type="ARBA" id="ARBA00005695"/>
    </source>
</evidence>
<keyword evidence="2" id="KW-0813">Transport</keyword>
<dbReference type="PIRSF" id="PIRSF002741">
    <property type="entry name" value="MppA"/>
    <property type="match status" value="1"/>
</dbReference>
<dbReference type="STRING" id="417292.SAMN05421806_1011108"/>
<evidence type="ECO:0000259" key="5">
    <source>
        <dbReference type="Pfam" id="PF00496"/>
    </source>
</evidence>
<dbReference type="GO" id="GO:0043190">
    <property type="term" value="C:ATP-binding cassette (ABC) transporter complex"/>
    <property type="evidence" value="ECO:0007669"/>
    <property type="project" value="InterPro"/>
</dbReference>
<dbReference type="Proteomes" id="UP000199155">
    <property type="component" value="Unassembled WGS sequence"/>
</dbReference>
<dbReference type="PROSITE" id="PS51318">
    <property type="entry name" value="TAT"/>
    <property type="match status" value="1"/>
</dbReference>
<protein>
    <submittedName>
        <fullName evidence="6">Peptide/nickel transport system substrate-binding protein</fullName>
    </submittedName>
</protein>
<gene>
    <name evidence="6" type="ORF">SAMN05421806_1011108</name>
</gene>
<dbReference type="Gene3D" id="3.10.105.10">
    <property type="entry name" value="Dipeptide-binding Protein, Domain 3"/>
    <property type="match status" value="1"/>
</dbReference>
<dbReference type="CDD" id="cd08509">
    <property type="entry name" value="PBP2_TmCBP_oligosaccharides_like"/>
    <property type="match status" value="1"/>
</dbReference>
<accession>A0A1G8UYD8</accession>
<dbReference type="PANTHER" id="PTHR30290:SF9">
    <property type="entry name" value="OLIGOPEPTIDE-BINDING PROTEIN APPA"/>
    <property type="match status" value="1"/>
</dbReference>
<dbReference type="PANTHER" id="PTHR30290">
    <property type="entry name" value="PERIPLASMIC BINDING COMPONENT OF ABC TRANSPORTER"/>
    <property type="match status" value="1"/>
</dbReference>
<dbReference type="InterPro" id="IPR006311">
    <property type="entry name" value="TAT_signal"/>
</dbReference>
<dbReference type="RefSeq" id="WP_245769141.1">
    <property type="nucleotide sequence ID" value="NZ_FNFF01000001.1"/>
</dbReference>
<evidence type="ECO:0000256" key="2">
    <source>
        <dbReference type="ARBA" id="ARBA00022448"/>
    </source>
</evidence>
<dbReference type="EMBL" id="FNFF01000001">
    <property type="protein sequence ID" value="SDJ58125.1"/>
    <property type="molecule type" value="Genomic_DNA"/>
</dbReference>
<dbReference type="Gene3D" id="3.90.76.10">
    <property type="entry name" value="Dipeptide-binding Protein, Domain 1"/>
    <property type="match status" value="1"/>
</dbReference>
<dbReference type="InterPro" id="IPR000914">
    <property type="entry name" value="SBP_5_dom"/>
</dbReference>
<dbReference type="Gene3D" id="3.40.190.10">
    <property type="entry name" value="Periplasmic binding protein-like II"/>
    <property type="match status" value="1"/>
</dbReference>
<feature type="chain" id="PRO_5011672800" evidence="4">
    <location>
        <begin position="25"/>
        <end position="556"/>
    </location>
</feature>
<dbReference type="GO" id="GO:0042597">
    <property type="term" value="C:periplasmic space"/>
    <property type="evidence" value="ECO:0007669"/>
    <property type="project" value="UniProtKB-ARBA"/>
</dbReference>
<dbReference type="AlphaFoldDB" id="A0A1G8UYD8"/>
<dbReference type="InterPro" id="IPR039424">
    <property type="entry name" value="SBP_5"/>
</dbReference>
<proteinExistence type="inferred from homology"/>
<dbReference type="Pfam" id="PF00496">
    <property type="entry name" value="SBP_bac_5"/>
    <property type="match status" value="1"/>
</dbReference>
<reference evidence="6 7" key="1">
    <citation type="submission" date="2016-10" db="EMBL/GenBank/DDBJ databases">
        <authorList>
            <person name="de Groot N.N."/>
        </authorList>
    </citation>
    <scope>NUCLEOTIDE SEQUENCE [LARGE SCALE GENOMIC DNA]</scope>
    <source>
        <strain evidence="6 7">CGMCC 4.5727</strain>
    </source>
</reference>